<evidence type="ECO:0000256" key="3">
    <source>
        <dbReference type="SAM" id="SignalP"/>
    </source>
</evidence>
<dbReference type="EMBL" id="CP000588">
    <property type="protein sequence ID" value="ABO97644.1"/>
    <property type="molecule type" value="Genomic_DNA"/>
</dbReference>
<dbReference type="Pfam" id="PF08238">
    <property type="entry name" value="Sel1"/>
    <property type="match status" value="7"/>
</dbReference>
<name>A4S1E5_OSTLU</name>
<dbReference type="OMA" id="HWRAPYE"/>
<gene>
    <name evidence="4" type="ORF">OSTLU_33071</name>
</gene>
<protein>
    <submittedName>
        <fullName evidence="4">Uncharacterized protein</fullName>
    </submittedName>
</protein>
<dbReference type="STRING" id="436017.A4S1E5"/>
<comment type="similarity">
    <text evidence="1">Belongs to the sel-1 family.</text>
</comment>
<dbReference type="AlphaFoldDB" id="A4S1E5"/>
<dbReference type="GeneID" id="5003097"/>
<dbReference type="GO" id="GO:0005789">
    <property type="term" value="C:endoplasmic reticulum membrane"/>
    <property type="evidence" value="ECO:0007669"/>
    <property type="project" value="TreeGrafter"/>
</dbReference>
<dbReference type="eggNOG" id="KOG1550">
    <property type="taxonomic scope" value="Eukaryota"/>
</dbReference>
<keyword evidence="2" id="KW-1133">Transmembrane helix</keyword>
<reference evidence="4 5" key="1">
    <citation type="journal article" date="2007" name="Proc. Natl. Acad. Sci. U.S.A.">
        <title>The tiny eukaryote Ostreococcus provides genomic insights into the paradox of plankton speciation.</title>
        <authorList>
            <person name="Palenik B."/>
            <person name="Grimwood J."/>
            <person name="Aerts A."/>
            <person name="Rouze P."/>
            <person name="Salamov A."/>
            <person name="Putnam N."/>
            <person name="Dupont C."/>
            <person name="Jorgensen R."/>
            <person name="Derelle E."/>
            <person name="Rombauts S."/>
            <person name="Zhou K."/>
            <person name="Otillar R."/>
            <person name="Merchant S.S."/>
            <person name="Podell S."/>
            <person name="Gaasterland T."/>
            <person name="Napoli C."/>
            <person name="Gendler K."/>
            <person name="Manuell A."/>
            <person name="Tai V."/>
            <person name="Vallon O."/>
            <person name="Piganeau G."/>
            <person name="Jancek S."/>
            <person name="Heijde M."/>
            <person name="Jabbari K."/>
            <person name="Bowler C."/>
            <person name="Lohr M."/>
            <person name="Robbens S."/>
            <person name="Werner G."/>
            <person name="Dubchak I."/>
            <person name="Pazour G.J."/>
            <person name="Ren Q."/>
            <person name="Paulsen I."/>
            <person name="Delwiche C."/>
            <person name="Schmutz J."/>
            <person name="Rokhsar D."/>
            <person name="Van de Peer Y."/>
            <person name="Moreau H."/>
            <person name="Grigoriev I.V."/>
        </authorList>
    </citation>
    <scope>NUCLEOTIDE SEQUENCE [LARGE SCALE GENOMIC DNA]</scope>
    <source>
        <strain evidence="4 5">CCE9901</strain>
    </source>
</reference>
<dbReference type="PANTHER" id="PTHR11102:SF147">
    <property type="entry name" value="SEL1L ADAPTOR SUBUNIT OF ERAD E3 UBIQUITIN LIGASE"/>
    <property type="match status" value="1"/>
</dbReference>
<feature type="signal peptide" evidence="3">
    <location>
        <begin position="1"/>
        <end position="32"/>
    </location>
</feature>
<feature type="transmembrane region" description="Helical" evidence="2">
    <location>
        <begin position="689"/>
        <end position="708"/>
    </location>
</feature>
<evidence type="ECO:0000313" key="5">
    <source>
        <dbReference type="Proteomes" id="UP000001568"/>
    </source>
</evidence>
<organism evidence="4 5">
    <name type="scientific">Ostreococcus lucimarinus (strain CCE9901)</name>
    <dbReference type="NCBI Taxonomy" id="436017"/>
    <lineage>
        <taxon>Eukaryota</taxon>
        <taxon>Viridiplantae</taxon>
        <taxon>Chlorophyta</taxon>
        <taxon>Mamiellophyceae</taxon>
        <taxon>Mamiellales</taxon>
        <taxon>Bathycoccaceae</taxon>
        <taxon>Ostreococcus</taxon>
    </lineage>
</organism>
<evidence type="ECO:0000256" key="1">
    <source>
        <dbReference type="ARBA" id="ARBA00038101"/>
    </source>
</evidence>
<dbReference type="HOGENOM" id="CLU_023963_0_0_1"/>
<proteinExistence type="inferred from homology"/>
<dbReference type="PANTHER" id="PTHR11102">
    <property type="entry name" value="SEL-1-LIKE PROTEIN"/>
    <property type="match status" value="1"/>
</dbReference>
<dbReference type="KEGG" id="olu:OSTLU_33071"/>
<keyword evidence="3" id="KW-0732">Signal</keyword>
<dbReference type="SMART" id="SM00671">
    <property type="entry name" value="SEL1"/>
    <property type="match status" value="7"/>
</dbReference>
<sequence length="711" mass="78060">MRRAIARARVRKKTPWHHVVVIVAALVASARAGDDDEVQHSESSAILDDHARALEQLIAQPTHTAPLVKDAFVKLANQARHAPTLRELREKALTVGSGTVEQALAEDDIEGADERDRWIAAREALYALSALGKVGLVDEDAFVGETASGEDDYGAFERLTETGSETWYQSALQRAALMGDDWARTALGFRLWKGFDGVEKDEERALSMLRDVATTGLGRGPTTYELEAPSGAEWLRDRDRDAGWYSESIAAKAADQVAMEIDAAARGDDGAHAQLGYRALVGGRGVEQNERAAFEHFVEAARRRGGGLPEAHYNLGFMYMNGMGTEKNYTAAREEFLRAISKGQIAPAYNGLGVLAFNGLASEQNYTEAMLYFTAASKLEDPDGYFNLAQMYTAGHGVEANATYGLEIMEKASELGHWRAPYELGMVYALGEVVEKNVTKAARYFHIFIEERFNWAEHRNEAIEEVLLHQNPWGALVRYALVSSLGSESAANNVAWLLRKTDAYTSENKFELAARMLREIIYCYASPEARVDLAGLLSERKVRPDLTFDLKDHYDQLVPNASTYEIAATGHLSVAAFGEKPYAEALVNLGWAHLFGRGVAINASRSLELFAAGAAASETSYEATPCVFAIVMTKFWLFAAAASRSLSFGSLGLPAEHFSALPTPKLNFSTVRGFMAVRILRLIEVIERYVLFGLSLALAGVLAYRAMLPSR</sequence>
<dbReference type="Gramene" id="ABO97644">
    <property type="protein sequence ID" value="ABO97644"/>
    <property type="gene ID" value="OSTLU_33071"/>
</dbReference>
<dbReference type="Gene3D" id="1.25.40.10">
    <property type="entry name" value="Tetratricopeptide repeat domain"/>
    <property type="match status" value="1"/>
</dbReference>
<accession>A4S1E5</accession>
<keyword evidence="2" id="KW-0472">Membrane</keyword>
<dbReference type="SUPFAM" id="SSF81901">
    <property type="entry name" value="HCP-like"/>
    <property type="match status" value="2"/>
</dbReference>
<evidence type="ECO:0000256" key="2">
    <source>
        <dbReference type="SAM" id="Phobius"/>
    </source>
</evidence>
<dbReference type="InterPro" id="IPR050767">
    <property type="entry name" value="Sel1_AlgK"/>
</dbReference>
<dbReference type="OrthoDB" id="27934at2759"/>
<evidence type="ECO:0000313" key="4">
    <source>
        <dbReference type="EMBL" id="ABO97644.1"/>
    </source>
</evidence>
<dbReference type="GO" id="GO:0036503">
    <property type="term" value="P:ERAD pathway"/>
    <property type="evidence" value="ECO:0007669"/>
    <property type="project" value="TreeGrafter"/>
</dbReference>
<keyword evidence="5" id="KW-1185">Reference proteome</keyword>
<dbReference type="InterPro" id="IPR006597">
    <property type="entry name" value="Sel1-like"/>
</dbReference>
<dbReference type="RefSeq" id="XP_001419351.1">
    <property type="nucleotide sequence ID" value="XM_001419314.1"/>
</dbReference>
<keyword evidence="2" id="KW-0812">Transmembrane</keyword>
<dbReference type="Proteomes" id="UP000001568">
    <property type="component" value="Chromosome 8"/>
</dbReference>
<dbReference type="InterPro" id="IPR011990">
    <property type="entry name" value="TPR-like_helical_dom_sf"/>
</dbReference>
<feature type="chain" id="PRO_5002671844" evidence="3">
    <location>
        <begin position="33"/>
        <end position="711"/>
    </location>
</feature>